<dbReference type="SUPFAM" id="SSF48317">
    <property type="entry name" value="Acid phosphatase/Vanadium-dependent haloperoxidase"/>
    <property type="match status" value="1"/>
</dbReference>
<feature type="region of interest" description="Disordered" evidence="2">
    <location>
        <begin position="27"/>
        <end position="46"/>
    </location>
</feature>
<keyword evidence="5" id="KW-1185">Reference proteome</keyword>
<organism evidence="4 5">
    <name type="scientific">Sphingomonas guangdongensis</name>
    <dbReference type="NCBI Taxonomy" id="1141890"/>
    <lineage>
        <taxon>Bacteria</taxon>
        <taxon>Pseudomonadati</taxon>
        <taxon>Pseudomonadota</taxon>
        <taxon>Alphaproteobacteria</taxon>
        <taxon>Sphingomonadales</taxon>
        <taxon>Sphingomonadaceae</taxon>
        <taxon>Sphingomonas</taxon>
    </lineage>
</organism>
<sequence length="244" mass="26027">MRALVLLAAVAVLGAADAPRTYLDGQPQPDLLRILPPPPQSGSPLDQADAAVFRDTRTLQGTPKWQVATADVTGGRFATFACAMGMTLDERQAPALARVFARMGGGPMVDRVKRHYAKRRPYLTQDLPICEPKTAHLAGNGDYPSGHTTNGWATALVLAELLPDRATEILERGRMTGESRFVCGSHSVSAVQAGFMAGSTLVAALHGSSEFRRDMDAARVELAGLRGRARPAEPARCAVEQAAR</sequence>
<evidence type="ECO:0000256" key="1">
    <source>
        <dbReference type="PIRNR" id="PIRNR000897"/>
    </source>
</evidence>
<dbReference type="RefSeq" id="WP_097063446.1">
    <property type="nucleotide sequence ID" value="NZ_OBMI01000002.1"/>
</dbReference>
<accession>A0A285QWR3</accession>
<evidence type="ECO:0000256" key="2">
    <source>
        <dbReference type="SAM" id="MobiDB-lite"/>
    </source>
</evidence>
<dbReference type="GO" id="GO:0030288">
    <property type="term" value="C:outer membrane-bounded periplasmic space"/>
    <property type="evidence" value="ECO:0007669"/>
    <property type="project" value="InterPro"/>
</dbReference>
<protein>
    <recommendedName>
        <fullName evidence="1">Acid phosphatase</fullName>
        <ecNumber evidence="1">3.1.3.2</ecNumber>
    </recommendedName>
</protein>
<evidence type="ECO:0000313" key="5">
    <source>
        <dbReference type="Proteomes" id="UP000219494"/>
    </source>
</evidence>
<dbReference type="EC" id="3.1.3.2" evidence="1"/>
<dbReference type="GO" id="GO:0003993">
    <property type="term" value="F:acid phosphatase activity"/>
    <property type="evidence" value="ECO:0007669"/>
    <property type="project" value="UniProtKB-EC"/>
</dbReference>
<dbReference type="EMBL" id="OBMI01000002">
    <property type="protein sequence ID" value="SOB86415.1"/>
    <property type="molecule type" value="Genomic_DNA"/>
</dbReference>
<dbReference type="CDD" id="cd03397">
    <property type="entry name" value="PAP2_acid_phosphatase"/>
    <property type="match status" value="1"/>
</dbReference>
<keyword evidence="1" id="KW-0378">Hydrolase</keyword>
<dbReference type="InterPro" id="IPR001011">
    <property type="entry name" value="Acid_Pase_classA_bac"/>
</dbReference>
<name>A0A285QWR3_9SPHN</name>
<comment type="catalytic activity">
    <reaction evidence="1">
        <text>a phosphate monoester + H2O = an alcohol + phosphate</text>
        <dbReference type="Rhea" id="RHEA:15017"/>
        <dbReference type="ChEBI" id="CHEBI:15377"/>
        <dbReference type="ChEBI" id="CHEBI:30879"/>
        <dbReference type="ChEBI" id="CHEBI:43474"/>
        <dbReference type="ChEBI" id="CHEBI:67140"/>
        <dbReference type="EC" id="3.1.3.2"/>
    </reaction>
</comment>
<feature type="domain" description="Phosphatidic acid phosphatase type 2/haloperoxidase" evidence="3">
    <location>
        <begin position="95"/>
        <end position="206"/>
    </location>
</feature>
<dbReference type="PRINTS" id="PR00483">
    <property type="entry name" value="BACPHPHTASE"/>
</dbReference>
<proteinExistence type="inferred from homology"/>
<dbReference type="Pfam" id="PF01569">
    <property type="entry name" value="PAP2"/>
    <property type="match status" value="1"/>
</dbReference>
<dbReference type="Gene3D" id="1.20.144.10">
    <property type="entry name" value="Phosphatidic acid phosphatase type 2/haloperoxidase"/>
    <property type="match status" value="1"/>
</dbReference>
<dbReference type="SMART" id="SM00014">
    <property type="entry name" value="acidPPc"/>
    <property type="match status" value="1"/>
</dbReference>
<dbReference type="Proteomes" id="UP000219494">
    <property type="component" value="Unassembled WGS sequence"/>
</dbReference>
<evidence type="ECO:0000313" key="4">
    <source>
        <dbReference type="EMBL" id="SOB86415.1"/>
    </source>
</evidence>
<dbReference type="AlphaFoldDB" id="A0A285QWR3"/>
<gene>
    <name evidence="4" type="ORF">SAMN06297144_1520</name>
</gene>
<reference evidence="4 5" key="1">
    <citation type="submission" date="2017-07" db="EMBL/GenBank/DDBJ databases">
        <authorList>
            <person name="Sun Z.S."/>
            <person name="Albrecht U."/>
            <person name="Echele G."/>
            <person name="Lee C.C."/>
        </authorList>
    </citation>
    <scope>NUCLEOTIDE SEQUENCE [LARGE SCALE GENOMIC DNA]</scope>
    <source>
        <strain evidence="4 5">CGMCC 1.12672</strain>
    </source>
</reference>
<evidence type="ECO:0000259" key="3">
    <source>
        <dbReference type="SMART" id="SM00014"/>
    </source>
</evidence>
<dbReference type="PIRSF" id="PIRSF000897">
    <property type="entry name" value="Acid_Ptase_ClsA"/>
    <property type="match status" value="1"/>
</dbReference>
<dbReference type="InterPro" id="IPR036938">
    <property type="entry name" value="PAP2/HPO_sf"/>
</dbReference>
<dbReference type="InterPro" id="IPR000326">
    <property type="entry name" value="PAP2/HPO"/>
</dbReference>
<comment type="similarity">
    <text evidence="1">Belongs to the class A bacterial acid phosphatase family.</text>
</comment>
<dbReference type="OrthoDB" id="9805301at2"/>